<evidence type="ECO:0000256" key="1">
    <source>
        <dbReference type="ARBA" id="ARBA00001933"/>
    </source>
</evidence>
<gene>
    <name evidence="7" type="primary">hisC2</name>
    <name evidence="7" type="ORF">Mrose_03205</name>
</gene>
<feature type="domain" description="Aminotransferase class I/classII large" evidence="6">
    <location>
        <begin position="23"/>
        <end position="342"/>
    </location>
</feature>
<sequence>MNAFKPHLRGLPSYPYKKVEARIKLDQNESPLDLPPSLKQRALERLAALSWNRYPELHAEDVRVRLAEWLEWPFEGIVMGPGSNLIIQGLAQASNCVLDTAPAFPHYAFSAKIAATPYRAVRLGERFELPLEGLLGAMEGEPGVLFLPVPHAPTGALFAQAEVEALAEQAVRSGWLLVLDEAYHQFSGTDYRPLAKANPNVALLRTFSKAWGLGGIRAGYLLASPEVAAVVQNLVPPFGLPAHTAAILLTVLEQPGYALERAQATALERERVYQALLEHPTWRAYPSHTNFLLVRTPDAAAAFAGLLGRGVLVRRQDHYAGLEGCLRVSVGTPAENDAFLEAAFALAEVGHA</sequence>
<dbReference type="SUPFAM" id="SSF53383">
    <property type="entry name" value="PLP-dependent transferases"/>
    <property type="match status" value="1"/>
</dbReference>
<organism evidence="7 8">
    <name type="scientific">Calidithermus roseus</name>
    <dbReference type="NCBI Taxonomy" id="1644118"/>
    <lineage>
        <taxon>Bacteria</taxon>
        <taxon>Thermotogati</taxon>
        <taxon>Deinococcota</taxon>
        <taxon>Deinococci</taxon>
        <taxon>Thermales</taxon>
        <taxon>Thermaceae</taxon>
        <taxon>Calidithermus</taxon>
    </lineage>
</organism>
<protein>
    <submittedName>
        <fullName evidence="7">Histidinol-phosphate aminotransferase 2</fullName>
        <ecNumber evidence="7">2.6.1.9</ecNumber>
    </submittedName>
</protein>
<dbReference type="AlphaFoldDB" id="A0A399EEC1"/>
<dbReference type="OrthoDB" id="9813612at2"/>
<evidence type="ECO:0000256" key="5">
    <source>
        <dbReference type="RuleBase" id="RU003693"/>
    </source>
</evidence>
<keyword evidence="4 5" id="KW-0663">Pyridoxal phosphate</keyword>
<dbReference type="Gene3D" id="3.90.1150.10">
    <property type="entry name" value="Aspartate Aminotransferase, domain 1"/>
    <property type="match status" value="1"/>
</dbReference>
<dbReference type="PROSITE" id="PS00599">
    <property type="entry name" value="AA_TRANSFER_CLASS_2"/>
    <property type="match status" value="1"/>
</dbReference>
<keyword evidence="2 7" id="KW-0032">Aminotransferase</keyword>
<name>A0A399EEC1_9DEIN</name>
<evidence type="ECO:0000256" key="2">
    <source>
        <dbReference type="ARBA" id="ARBA00022576"/>
    </source>
</evidence>
<evidence type="ECO:0000313" key="7">
    <source>
        <dbReference type="EMBL" id="RIH82977.1"/>
    </source>
</evidence>
<comment type="cofactor">
    <cofactor evidence="1 5">
        <name>pyridoxal 5'-phosphate</name>
        <dbReference type="ChEBI" id="CHEBI:597326"/>
    </cofactor>
</comment>
<dbReference type="EMBL" id="QWLA01000088">
    <property type="protein sequence ID" value="RIH82977.1"/>
    <property type="molecule type" value="Genomic_DNA"/>
</dbReference>
<dbReference type="PANTHER" id="PTHR42885">
    <property type="entry name" value="HISTIDINOL-PHOSPHATE AMINOTRANSFERASE-RELATED"/>
    <property type="match status" value="1"/>
</dbReference>
<evidence type="ECO:0000313" key="8">
    <source>
        <dbReference type="Proteomes" id="UP000265341"/>
    </source>
</evidence>
<reference evidence="7 8" key="1">
    <citation type="submission" date="2018-08" db="EMBL/GenBank/DDBJ databases">
        <title>Meiothermus roseus NBRC 110900 genome sequencing project.</title>
        <authorList>
            <person name="Da Costa M.S."/>
            <person name="Albuquerque L."/>
            <person name="Raposo P."/>
            <person name="Froufe H.J.C."/>
            <person name="Barroso C.S."/>
            <person name="Egas C."/>
        </authorList>
    </citation>
    <scope>NUCLEOTIDE SEQUENCE [LARGE SCALE GENOMIC DNA]</scope>
    <source>
        <strain evidence="7 8">NBRC 110900</strain>
    </source>
</reference>
<evidence type="ECO:0000259" key="6">
    <source>
        <dbReference type="Pfam" id="PF00155"/>
    </source>
</evidence>
<dbReference type="PANTHER" id="PTHR42885:SF2">
    <property type="entry name" value="HISTIDINOL-PHOSPHATE AMINOTRANSFERASE"/>
    <property type="match status" value="1"/>
</dbReference>
<keyword evidence="3 7" id="KW-0808">Transferase</keyword>
<proteinExistence type="inferred from homology"/>
<evidence type="ECO:0000256" key="3">
    <source>
        <dbReference type="ARBA" id="ARBA00022679"/>
    </source>
</evidence>
<dbReference type="Proteomes" id="UP000265341">
    <property type="component" value="Unassembled WGS sequence"/>
</dbReference>
<dbReference type="InterPro" id="IPR015422">
    <property type="entry name" value="PyrdxlP-dep_Trfase_small"/>
</dbReference>
<dbReference type="GO" id="GO:0004400">
    <property type="term" value="F:histidinol-phosphate transaminase activity"/>
    <property type="evidence" value="ECO:0007669"/>
    <property type="project" value="UniProtKB-EC"/>
</dbReference>
<dbReference type="EC" id="2.6.1.9" evidence="7"/>
<dbReference type="InterPro" id="IPR004839">
    <property type="entry name" value="Aminotransferase_I/II_large"/>
</dbReference>
<dbReference type="GO" id="GO:0030170">
    <property type="term" value="F:pyridoxal phosphate binding"/>
    <property type="evidence" value="ECO:0007669"/>
    <property type="project" value="InterPro"/>
</dbReference>
<dbReference type="InterPro" id="IPR015424">
    <property type="entry name" value="PyrdxlP-dep_Trfase"/>
</dbReference>
<dbReference type="CDD" id="cd00609">
    <property type="entry name" value="AAT_like"/>
    <property type="match status" value="1"/>
</dbReference>
<dbReference type="InterPro" id="IPR015421">
    <property type="entry name" value="PyrdxlP-dep_Trfase_major"/>
</dbReference>
<dbReference type="Pfam" id="PF00155">
    <property type="entry name" value="Aminotran_1_2"/>
    <property type="match status" value="1"/>
</dbReference>
<evidence type="ECO:0000256" key="4">
    <source>
        <dbReference type="ARBA" id="ARBA00022898"/>
    </source>
</evidence>
<comment type="caution">
    <text evidence="7">The sequence shown here is derived from an EMBL/GenBank/DDBJ whole genome shotgun (WGS) entry which is preliminary data.</text>
</comment>
<dbReference type="RefSeq" id="WP_119280021.1">
    <property type="nucleotide sequence ID" value="NZ_QWLA01000088.1"/>
</dbReference>
<keyword evidence="8" id="KW-1185">Reference proteome</keyword>
<accession>A0A399EEC1</accession>
<comment type="similarity">
    <text evidence="5">Belongs to the class-II pyridoxal-phosphate-dependent aminotransferase family.</text>
</comment>
<dbReference type="InterPro" id="IPR001917">
    <property type="entry name" value="Aminotrans_II_pyridoxalP_BS"/>
</dbReference>
<dbReference type="Gene3D" id="3.40.640.10">
    <property type="entry name" value="Type I PLP-dependent aspartate aminotransferase-like (Major domain)"/>
    <property type="match status" value="1"/>
</dbReference>